<dbReference type="EMBL" id="BQNB010015649">
    <property type="protein sequence ID" value="GJT42489.1"/>
    <property type="molecule type" value="Genomic_DNA"/>
</dbReference>
<sequence length="570" mass="63584">MSDLEHSTFTYTSISSDYEEPSDVGSPEVVVYGYDALPMHPPSTDYVPGPEHPPSPVYVPYVPEPAYPEFMPLEDDVFPTEEQPLPTAVSPTVDSPDDANDDDKEEEESFGDDADDKEEDEGEDEEEEEEHLAPADSVPPPQTGTRRARMTVRPQPPIAASIGALIVVVAATLPLPSPPPSPLPISPTHPLETLPPGTPPSGTPPLLPISLPTSSPPLLLPSTDCRADVLEVMLPPQKWLCITPGPRYEIEESSSAPTARPTRGFRADYGFVGTLDAEIRRDMDKEIGYEITKFWEDPDEIAEEILATDVAALGKRITDFVTTVRQDTDEIYRRLDYAQDDRLVMSGQLNLLRRDKCSYGRTARLMEGEARAAQEAWAQSMDASDTTRYEVRALWTTILAQQIKIKDLQAADRRRQTQLIQALTLLRTLQTHMVALQRVADVLVERDAAKSRNGKDSHDSGTCDCWSRCCICNDLDKPEKDDDQQVLPKGEIKKLEVVMMFPEESDKIEKYVGGFPDMIHGSVMASKSKTMQDAIEFATEMMDKKISTFTERQAKNKRKFDDTSRNNQNQ</sequence>
<evidence type="ECO:0000313" key="2">
    <source>
        <dbReference type="EMBL" id="GJT42489.1"/>
    </source>
</evidence>
<feature type="compositionally biased region" description="Polar residues" evidence="1">
    <location>
        <begin position="7"/>
        <end position="16"/>
    </location>
</feature>
<feature type="compositionally biased region" description="Acidic residues" evidence="1">
    <location>
        <begin position="95"/>
        <end position="130"/>
    </location>
</feature>
<reference evidence="2" key="2">
    <citation type="submission" date="2022-01" db="EMBL/GenBank/DDBJ databases">
        <authorList>
            <person name="Yamashiro T."/>
            <person name="Shiraishi A."/>
            <person name="Satake H."/>
            <person name="Nakayama K."/>
        </authorList>
    </citation>
    <scope>NUCLEOTIDE SEQUENCE</scope>
</reference>
<keyword evidence="3" id="KW-1185">Reference proteome</keyword>
<evidence type="ECO:0000313" key="3">
    <source>
        <dbReference type="Proteomes" id="UP001151760"/>
    </source>
</evidence>
<dbReference type="Proteomes" id="UP001151760">
    <property type="component" value="Unassembled WGS sequence"/>
</dbReference>
<feature type="compositionally biased region" description="Pro residues" evidence="1">
    <location>
        <begin position="50"/>
        <end position="66"/>
    </location>
</feature>
<feature type="compositionally biased region" description="Pro residues" evidence="1">
    <location>
        <begin position="196"/>
        <end position="205"/>
    </location>
</feature>
<feature type="region of interest" description="Disordered" evidence="1">
    <location>
        <begin position="1"/>
        <end position="149"/>
    </location>
</feature>
<protein>
    <recommendedName>
        <fullName evidence="4">Reverse transcriptase domain-containing protein</fullName>
    </recommendedName>
</protein>
<comment type="caution">
    <text evidence="2">The sequence shown here is derived from an EMBL/GenBank/DDBJ whole genome shotgun (WGS) entry which is preliminary data.</text>
</comment>
<accession>A0ABQ5E054</accession>
<gene>
    <name evidence="2" type="ORF">Tco_0951204</name>
</gene>
<reference evidence="2" key="1">
    <citation type="journal article" date="2022" name="Int. J. Mol. Sci.">
        <title>Draft Genome of Tanacetum Coccineum: Genomic Comparison of Closely Related Tanacetum-Family Plants.</title>
        <authorList>
            <person name="Yamashiro T."/>
            <person name="Shiraishi A."/>
            <person name="Nakayama K."/>
            <person name="Satake H."/>
        </authorList>
    </citation>
    <scope>NUCLEOTIDE SEQUENCE</scope>
</reference>
<feature type="region of interest" description="Disordered" evidence="1">
    <location>
        <begin position="180"/>
        <end position="205"/>
    </location>
</feature>
<feature type="region of interest" description="Disordered" evidence="1">
    <location>
        <begin position="548"/>
        <end position="570"/>
    </location>
</feature>
<evidence type="ECO:0008006" key="4">
    <source>
        <dbReference type="Google" id="ProtNLM"/>
    </source>
</evidence>
<name>A0ABQ5E054_9ASTR</name>
<proteinExistence type="predicted"/>
<evidence type="ECO:0000256" key="1">
    <source>
        <dbReference type="SAM" id="MobiDB-lite"/>
    </source>
</evidence>
<organism evidence="2 3">
    <name type="scientific">Tanacetum coccineum</name>
    <dbReference type="NCBI Taxonomy" id="301880"/>
    <lineage>
        <taxon>Eukaryota</taxon>
        <taxon>Viridiplantae</taxon>
        <taxon>Streptophyta</taxon>
        <taxon>Embryophyta</taxon>
        <taxon>Tracheophyta</taxon>
        <taxon>Spermatophyta</taxon>
        <taxon>Magnoliopsida</taxon>
        <taxon>eudicotyledons</taxon>
        <taxon>Gunneridae</taxon>
        <taxon>Pentapetalae</taxon>
        <taxon>asterids</taxon>
        <taxon>campanulids</taxon>
        <taxon>Asterales</taxon>
        <taxon>Asteraceae</taxon>
        <taxon>Asteroideae</taxon>
        <taxon>Anthemideae</taxon>
        <taxon>Anthemidinae</taxon>
        <taxon>Tanacetum</taxon>
    </lineage>
</organism>